<dbReference type="Proteomes" id="UP000015500">
    <property type="component" value="Chromosome"/>
</dbReference>
<name>S5Z624_GEOG3</name>
<reference evidence="1 2" key="1">
    <citation type="journal article" date="2014" name="Genome Announc.">
        <title>Complete Genome Sequence of the Thermophilic Polychlorinated Biphenyl Degrader Geobacillus sp. Strain JF8 (NBRC 109937).</title>
        <authorList>
            <person name="Shintani M."/>
            <person name="Ohtsubo Y."/>
            <person name="Fukuda K."/>
            <person name="Hosoyama A."/>
            <person name="Ohji S."/>
            <person name="Yamazoe A."/>
            <person name="Fujita N."/>
            <person name="Nagata Y."/>
            <person name="Tsuda M."/>
            <person name="Hatta T."/>
            <person name="Kimbara K."/>
        </authorList>
    </citation>
    <scope>NUCLEOTIDE SEQUENCE [LARGE SCALE GENOMIC DNA]</scope>
    <source>
        <strain evidence="1 2">JF8</strain>
    </source>
</reference>
<accession>S5Z624</accession>
<dbReference type="EMBL" id="CP006254">
    <property type="protein sequence ID" value="AGT32317.1"/>
    <property type="molecule type" value="Genomic_DNA"/>
</dbReference>
<gene>
    <name evidence="1" type="ORF">M493_10280</name>
</gene>
<evidence type="ECO:0000313" key="2">
    <source>
        <dbReference type="Proteomes" id="UP000015500"/>
    </source>
</evidence>
<keyword evidence="2" id="KW-1185">Reference proteome</keyword>
<evidence type="ECO:0000313" key="1">
    <source>
        <dbReference type="EMBL" id="AGT32317.1"/>
    </source>
</evidence>
<proteinExistence type="predicted"/>
<organism evidence="1 2">
    <name type="scientific">Geobacillus genomosp. 3</name>
    <dbReference type="NCBI Taxonomy" id="1921421"/>
    <lineage>
        <taxon>Bacteria</taxon>
        <taxon>Bacillati</taxon>
        <taxon>Bacillota</taxon>
        <taxon>Bacilli</taxon>
        <taxon>Bacillales</taxon>
        <taxon>Anoxybacillaceae</taxon>
        <taxon>Geobacillus</taxon>
    </lineage>
</organism>
<dbReference type="STRING" id="1921421.M493_10280"/>
<dbReference type="AlphaFoldDB" id="S5Z624"/>
<sequence>MKNVRTENKHCMFRKTTGEDEPKKVGKTFRKSKVIKVKNNFQIFCIFKLTMSFIVY</sequence>
<dbReference type="KEGG" id="gjf:M493_10280"/>
<dbReference type="HOGENOM" id="CLU_3007803_0_0_9"/>
<protein>
    <submittedName>
        <fullName evidence="1">Uncharacterized protein</fullName>
    </submittedName>
</protein>